<keyword evidence="2" id="KW-1185">Reference proteome</keyword>
<gene>
    <name evidence="1" type="ORF">MENTE1834_LOCUS26455</name>
</gene>
<name>A0ACB0ZJT7_MELEN</name>
<evidence type="ECO:0000313" key="1">
    <source>
        <dbReference type="EMBL" id="CAK5079352.1"/>
    </source>
</evidence>
<comment type="caution">
    <text evidence="1">The sequence shown here is derived from an EMBL/GenBank/DDBJ whole genome shotgun (WGS) entry which is preliminary data.</text>
</comment>
<dbReference type="EMBL" id="CAVMJV010000038">
    <property type="protein sequence ID" value="CAK5079352.1"/>
    <property type="molecule type" value="Genomic_DNA"/>
</dbReference>
<protein>
    <submittedName>
        <fullName evidence="1">Uncharacterized protein</fullName>
    </submittedName>
</protein>
<reference evidence="1" key="1">
    <citation type="submission" date="2023-11" db="EMBL/GenBank/DDBJ databases">
        <authorList>
            <person name="Poullet M."/>
        </authorList>
    </citation>
    <scope>NUCLEOTIDE SEQUENCE</scope>
    <source>
        <strain evidence="1">E1834</strain>
    </source>
</reference>
<evidence type="ECO:0000313" key="2">
    <source>
        <dbReference type="Proteomes" id="UP001497535"/>
    </source>
</evidence>
<proteinExistence type="predicted"/>
<accession>A0ACB0ZJT7</accession>
<organism evidence="1 2">
    <name type="scientific">Meloidogyne enterolobii</name>
    <name type="common">Root-knot nematode worm</name>
    <name type="synonym">Meloidogyne mayaguensis</name>
    <dbReference type="NCBI Taxonomy" id="390850"/>
    <lineage>
        <taxon>Eukaryota</taxon>
        <taxon>Metazoa</taxon>
        <taxon>Ecdysozoa</taxon>
        <taxon>Nematoda</taxon>
        <taxon>Chromadorea</taxon>
        <taxon>Rhabditida</taxon>
        <taxon>Tylenchina</taxon>
        <taxon>Tylenchomorpha</taxon>
        <taxon>Tylenchoidea</taxon>
        <taxon>Meloidogynidae</taxon>
        <taxon>Meloidogyninae</taxon>
        <taxon>Meloidogyne</taxon>
    </lineage>
</organism>
<dbReference type="Proteomes" id="UP001497535">
    <property type="component" value="Unassembled WGS sequence"/>
</dbReference>
<sequence length="153" mass="18677">MLKQSLFILFFNFCWAIDVKLKIGENYLESRQFDYLKNFQQRIKCFLWYRIGDNEDIISGEFDKNIYLFKDVPKQIYEKEDTEEKEKLKDAEFRCEYEKHSILSEIIPWKKHGARKAELMEKMPEDYFDRKQSLLAEIKKEYTKIIQTGYILL</sequence>